<gene>
    <name evidence="1" type="ordered locus">Hoch_6529</name>
</gene>
<organism evidence="1 2">
    <name type="scientific">Haliangium ochraceum (strain DSM 14365 / JCM 11303 / SMP-2)</name>
    <dbReference type="NCBI Taxonomy" id="502025"/>
    <lineage>
        <taxon>Bacteria</taxon>
        <taxon>Pseudomonadati</taxon>
        <taxon>Myxococcota</taxon>
        <taxon>Polyangia</taxon>
        <taxon>Haliangiales</taxon>
        <taxon>Kofleriaceae</taxon>
        <taxon>Haliangium</taxon>
    </lineage>
</organism>
<protein>
    <submittedName>
        <fullName evidence="1">Uncharacterized protein</fullName>
    </submittedName>
</protein>
<evidence type="ECO:0000313" key="1">
    <source>
        <dbReference type="EMBL" id="ACY18998.1"/>
    </source>
</evidence>
<dbReference type="KEGG" id="hoh:Hoch_6529"/>
<dbReference type="AlphaFoldDB" id="D0LRK6"/>
<dbReference type="STRING" id="502025.Hoch_6529"/>
<dbReference type="eggNOG" id="ENOG50340QF">
    <property type="taxonomic scope" value="Bacteria"/>
</dbReference>
<dbReference type="EMBL" id="CP001804">
    <property type="protein sequence ID" value="ACY18998.1"/>
    <property type="molecule type" value="Genomic_DNA"/>
</dbReference>
<name>D0LRK6_HALO1</name>
<evidence type="ECO:0000313" key="2">
    <source>
        <dbReference type="Proteomes" id="UP000001880"/>
    </source>
</evidence>
<dbReference type="RefSeq" id="WP_012831590.1">
    <property type="nucleotide sequence ID" value="NC_013440.1"/>
</dbReference>
<dbReference type="OrthoDB" id="5379407at2"/>
<sequence>MSAIEHIPPALRARLPELDGLDENSEPRATCENCVMVARPPQRDPGSPWAFFDDLRCCTHHPALPNYLLGRALARQPAAGLIRRRMDDRQGVSAWGIRPQQPPLSPAALEHRFGRDPALICPFWVGGQLACGIWYDRTASCRTWFCRHEEGHHGAQRWWRMGDVLSALEVRLGAYFVRIGDAPADDAPIADLLAWYAWCAQRAARFDESDAAAIELAGLERVRGDLVRLRTPAERALPERLVPAVSGMQIEGESVRLAGYSSYDAALVPRATLAFLALLDGVRPWREALAQSDPAVDEDVVRALFRIGALEAADDSGAGGSVAG</sequence>
<reference evidence="1 2" key="1">
    <citation type="journal article" date="2010" name="Stand. Genomic Sci.">
        <title>Complete genome sequence of Haliangium ochraceum type strain (SMP-2).</title>
        <authorList>
            <consortium name="US DOE Joint Genome Institute (JGI-PGF)"/>
            <person name="Ivanova N."/>
            <person name="Daum C."/>
            <person name="Lang E."/>
            <person name="Abt B."/>
            <person name="Kopitz M."/>
            <person name="Saunders E."/>
            <person name="Lapidus A."/>
            <person name="Lucas S."/>
            <person name="Glavina Del Rio T."/>
            <person name="Nolan M."/>
            <person name="Tice H."/>
            <person name="Copeland A."/>
            <person name="Cheng J.F."/>
            <person name="Chen F."/>
            <person name="Bruce D."/>
            <person name="Goodwin L."/>
            <person name="Pitluck S."/>
            <person name="Mavromatis K."/>
            <person name="Pati A."/>
            <person name="Mikhailova N."/>
            <person name="Chen A."/>
            <person name="Palaniappan K."/>
            <person name="Land M."/>
            <person name="Hauser L."/>
            <person name="Chang Y.J."/>
            <person name="Jeffries C.D."/>
            <person name="Detter J.C."/>
            <person name="Brettin T."/>
            <person name="Rohde M."/>
            <person name="Goker M."/>
            <person name="Bristow J."/>
            <person name="Markowitz V."/>
            <person name="Eisen J.A."/>
            <person name="Hugenholtz P."/>
            <person name="Kyrpides N.C."/>
            <person name="Klenk H.P."/>
        </authorList>
    </citation>
    <scope>NUCLEOTIDE SEQUENCE [LARGE SCALE GENOMIC DNA]</scope>
    <source>
        <strain evidence="2">DSM 14365 / CIP 107738 / JCM 11303 / AJ 13395 / SMP-2</strain>
    </source>
</reference>
<accession>D0LRK6</accession>
<dbReference type="Proteomes" id="UP000001880">
    <property type="component" value="Chromosome"/>
</dbReference>
<dbReference type="HOGENOM" id="CLU_760369_0_0_7"/>
<keyword evidence="2" id="KW-1185">Reference proteome</keyword>
<proteinExistence type="predicted"/>